<evidence type="ECO:0000313" key="10">
    <source>
        <dbReference type="Proteomes" id="UP000824242"/>
    </source>
</evidence>
<accession>A0A9D1APN9</accession>
<evidence type="ECO:0000256" key="5">
    <source>
        <dbReference type="ARBA" id="ARBA00022839"/>
    </source>
</evidence>
<evidence type="ECO:0000313" key="9">
    <source>
        <dbReference type="EMBL" id="HIR47288.1"/>
    </source>
</evidence>
<dbReference type="NCBIfam" id="TIGR00644">
    <property type="entry name" value="recJ"/>
    <property type="match status" value="1"/>
</dbReference>
<reference evidence="9" key="2">
    <citation type="journal article" date="2021" name="PeerJ">
        <title>Extensive microbial diversity within the chicken gut microbiome revealed by metagenomics and culture.</title>
        <authorList>
            <person name="Gilroy R."/>
            <person name="Ravi A."/>
            <person name="Getino M."/>
            <person name="Pursley I."/>
            <person name="Horton D.L."/>
            <person name="Alikhan N.F."/>
            <person name="Baker D."/>
            <person name="Gharbi K."/>
            <person name="Hall N."/>
            <person name="Watson M."/>
            <person name="Adriaenssens E.M."/>
            <person name="Foster-Nyarko E."/>
            <person name="Jarju S."/>
            <person name="Secka A."/>
            <person name="Antonio M."/>
            <person name="Oren A."/>
            <person name="Chaudhuri R.R."/>
            <person name="La Ragione R."/>
            <person name="Hildebrand F."/>
            <person name="Pallen M.J."/>
        </authorList>
    </citation>
    <scope>NUCLEOTIDE SEQUENCE</scope>
    <source>
        <strain evidence="9">ChiSxjej1B13-7958</strain>
    </source>
</reference>
<evidence type="ECO:0000259" key="6">
    <source>
        <dbReference type="Pfam" id="PF01368"/>
    </source>
</evidence>
<dbReference type="InterPro" id="IPR038763">
    <property type="entry name" value="DHH_sf"/>
</dbReference>
<evidence type="ECO:0000256" key="2">
    <source>
        <dbReference type="ARBA" id="ARBA00019841"/>
    </source>
</evidence>
<dbReference type="GO" id="GO:0006310">
    <property type="term" value="P:DNA recombination"/>
    <property type="evidence" value="ECO:0007669"/>
    <property type="project" value="InterPro"/>
</dbReference>
<proteinExistence type="inferred from homology"/>
<protein>
    <recommendedName>
        <fullName evidence="2">Single-stranded-DNA-specific exonuclease RecJ</fullName>
    </recommendedName>
</protein>
<reference evidence="9" key="1">
    <citation type="submission" date="2020-10" db="EMBL/GenBank/DDBJ databases">
        <authorList>
            <person name="Gilroy R."/>
        </authorList>
    </citation>
    <scope>NUCLEOTIDE SEQUENCE</scope>
    <source>
        <strain evidence="9">ChiSxjej1B13-7958</strain>
    </source>
</reference>
<dbReference type="Pfam" id="PF02272">
    <property type="entry name" value="DHHA1"/>
    <property type="match status" value="1"/>
</dbReference>
<feature type="domain" description="DHHA1" evidence="7">
    <location>
        <begin position="346"/>
        <end position="438"/>
    </location>
</feature>
<name>A0A9D1APN9_9FIRM</name>
<gene>
    <name evidence="9" type="primary">recJ</name>
    <name evidence="9" type="ORF">IAB89_06465</name>
</gene>
<keyword evidence="3" id="KW-0540">Nuclease</keyword>
<dbReference type="InterPro" id="IPR051673">
    <property type="entry name" value="SSDNA_exonuclease_RecJ"/>
</dbReference>
<evidence type="ECO:0000256" key="3">
    <source>
        <dbReference type="ARBA" id="ARBA00022722"/>
    </source>
</evidence>
<comment type="caution">
    <text evidence="9">The sequence shown here is derived from an EMBL/GenBank/DDBJ whole genome shotgun (WGS) entry which is preliminary data.</text>
</comment>
<keyword evidence="5 9" id="KW-0269">Exonuclease</keyword>
<dbReference type="GO" id="GO:0003676">
    <property type="term" value="F:nucleic acid binding"/>
    <property type="evidence" value="ECO:0007669"/>
    <property type="project" value="InterPro"/>
</dbReference>
<dbReference type="Gene3D" id="3.90.1640.30">
    <property type="match status" value="1"/>
</dbReference>
<organism evidence="9 10">
    <name type="scientific">Candidatus Caccousia avicola</name>
    <dbReference type="NCBI Taxonomy" id="2840721"/>
    <lineage>
        <taxon>Bacteria</taxon>
        <taxon>Bacillati</taxon>
        <taxon>Bacillota</taxon>
        <taxon>Clostridia</taxon>
        <taxon>Eubacteriales</taxon>
        <taxon>Oscillospiraceae</taxon>
        <taxon>Oscillospiraceae incertae sedis</taxon>
        <taxon>Candidatus Caccousia</taxon>
    </lineage>
</organism>
<evidence type="ECO:0000259" key="8">
    <source>
        <dbReference type="Pfam" id="PF17768"/>
    </source>
</evidence>
<evidence type="ECO:0000256" key="4">
    <source>
        <dbReference type="ARBA" id="ARBA00022801"/>
    </source>
</evidence>
<dbReference type="GO" id="GO:0008409">
    <property type="term" value="F:5'-3' exonuclease activity"/>
    <property type="evidence" value="ECO:0007669"/>
    <property type="project" value="InterPro"/>
</dbReference>
<dbReference type="SUPFAM" id="SSF64182">
    <property type="entry name" value="DHH phosphoesterases"/>
    <property type="match status" value="1"/>
</dbReference>
<dbReference type="PANTHER" id="PTHR30255:SF2">
    <property type="entry name" value="SINGLE-STRANDED-DNA-SPECIFIC EXONUCLEASE RECJ"/>
    <property type="match status" value="1"/>
</dbReference>
<dbReference type="EMBL" id="DVGZ01000068">
    <property type="protein sequence ID" value="HIR47288.1"/>
    <property type="molecule type" value="Genomic_DNA"/>
</dbReference>
<dbReference type="Pfam" id="PF01368">
    <property type="entry name" value="DHH"/>
    <property type="match status" value="1"/>
</dbReference>
<sequence>MKQWKTKAENSRAEQRLRQEAGASPVLARLLAARGFTGAEEAQAFLQGTGAFSPFSFAGMREAAERILSAVDSFEMIAVYGDYDADGVTATAMLYSYLESCGANVTYYIPDREAEGYGLNRGAIDTLHEREVTLIVTVDNGISSIDEVAYAASIGIDVVVTDHHRPRPELPAACAVVDPHREDCPGGSRVLSGVGVAFELILALEGEGCDVQGLLDNYADLVCIGTIGDVVPLVQENRTFVREGLRLLSQTDRLGLRALLEHAGMKDRELTATNVAFTLVPRINATGRMGSPDRAVKLLLSEYPDEAEELAEEICADNDNRRRMESEIFESVLALFAREPERLLDRVLVAEGEGWHHGVIGIVASRITERFGKPCFIVSQCGGEAKGSGRSVEGFDLFAAVSACADLLTKYGGHPMAAGLSLPSDQLGAFRKAINHYAASLPPVFPVVSIDCAVSPHELTLELPREVALLEPFGTGNPAPLFGLFGVTLTEVSPIGGGKHLRLAVCGGDGTVVRCVRFGVTPDEFPYRPGDKLDLAVAVEEREYMGTPSLSVYVRELRPAGLDTGALLQSRERYEAARRGESLSAAVWAELFPTREDFALLYRFLREGGGFCGDAGVLWLRLGGKLSLGKLLLCLDVLAEHRLIRLDSLGDFLRAALLPASGKVDLFSSRLLESLKKSE</sequence>
<dbReference type="Pfam" id="PF17768">
    <property type="entry name" value="RecJ_OB"/>
    <property type="match status" value="1"/>
</dbReference>
<evidence type="ECO:0000256" key="1">
    <source>
        <dbReference type="ARBA" id="ARBA00005915"/>
    </source>
</evidence>
<dbReference type="GO" id="GO:0006281">
    <property type="term" value="P:DNA repair"/>
    <property type="evidence" value="ECO:0007669"/>
    <property type="project" value="InterPro"/>
</dbReference>
<dbReference type="InterPro" id="IPR003156">
    <property type="entry name" value="DHHA1_dom"/>
</dbReference>
<dbReference type="InterPro" id="IPR041122">
    <property type="entry name" value="RecJ_OB"/>
</dbReference>
<dbReference type="Proteomes" id="UP000824242">
    <property type="component" value="Unassembled WGS sequence"/>
</dbReference>
<dbReference type="InterPro" id="IPR004610">
    <property type="entry name" value="RecJ"/>
</dbReference>
<dbReference type="InterPro" id="IPR001667">
    <property type="entry name" value="DDH_dom"/>
</dbReference>
<comment type="similarity">
    <text evidence="1">Belongs to the RecJ family.</text>
</comment>
<keyword evidence="4" id="KW-0378">Hydrolase</keyword>
<feature type="domain" description="RecJ OB" evidence="8">
    <location>
        <begin position="450"/>
        <end position="555"/>
    </location>
</feature>
<dbReference type="PANTHER" id="PTHR30255">
    <property type="entry name" value="SINGLE-STRANDED-DNA-SPECIFIC EXONUCLEASE RECJ"/>
    <property type="match status" value="1"/>
</dbReference>
<evidence type="ECO:0000259" key="7">
    <source>
        <dbReference type="Pfam" id="PF02272"/>
    </source>
</evidence>
<feature type="domain" description="DDH" evidence="6">
    <location>
        <begin position="77"/>
        <end position="226"/>
    </location>
</feature>
<dbReference type="AlphaFoldDB" id="A0A9D1APN9"/>
<dbReference type="Gene3D" id="3.10.310.30">
    <property type="match status" value="1"/>
</dbReference>